<evidence type="ECO:0000313" key="2">
    <source>
        <dbReference type="EMBL" id="AGF85649.1"/>
    </source>
</evidence>
<accession>M1PCE8</accession>
<dbReference type="Pfam" id="PF19184">
    <property type="entry name" value="DUF5866"/>
    <property type="match status" value="1"/>
</dbReference>
<gene>
    <name evidence="2" type="ORF">glt_00844</name>
</gene>
<proteinExistence type="predicted"/>
<evidence type="ECO:0000313" key="3">
    <source>
        <dbReference type="Proteomes" id="UP000241071"/>
    </source>
</evidence>
<dbReference type="Proteomes" id="UP000241071">
    <property type="component" value="Segment"/>
</dbReference>
<reference evidence="2 3" key="1">
    <citation type="submission" date="2012-10" db="EMBL/GenBank/DDBJ databases">
        <title>Complete genome sequence of Moumouvirus goulette.</title>
        <authorList>
            <person name="Fournous G."/>
            <person name="Bougalmi M."/>
            <person name="Colson P."/>
        </authorList>
    </citation>
    <scope>NUCLEOTIDE SEQUENCE [LARGE SCALE GENOMIC DNA]</scope>
</reference>
<evidence type="ECO:0000259" key="1">
    <source>
        <dbReference type="Pfam" id="PF19184"/>
    </source>
</evidence>
<sequence length="237" mass="28121">MLYIKSIDGLILTYNENILRDNIYIKNTLFEKVFFGDFKKENEIILNYSSDIIKYLIPYIRSGIIYFPKLSNPKEGFFDKNNHDIILNELVDMLNYIACGNEDLLLISNIFKKGAMDLFGRKISMCYQSFIDIKDLFYIEPYDEKLSIIYINNFIKGIIDNGGCNIKRAIDFQYFKNKTVNYSEIIFKILDGVKNHYFDPFNILNNEYFTKLNPNLIFNNQEQYLDYIIKNYASFYS</sequence>
<organism evidence="2 3">
    <name type="scientific">Moumouvirus goulette</name>
    <dbReference type="NCBI Taxonomy" id="1247379"/>
    <lineage>
        <taxon>Viruses</taxon>
        <taxon>Varidnaviria</taxon>
        <taxon>Bamfordvirae</taxon>
        <taxon>Nucleocytoviricota</taxon>
        <taxon>Megaviricetes</taxon>
        <taxon>Imitervirales</taxon>
        <taxon>Mimiviridae</taxon>
        <taxon>Megamimivirinae</taxon>
        <taxon>Moumouvirus</taxon>
        <taxon>Moumouvirus goulettemassiliense</taxon>
    </lineage>
</organism>
<dbReference type="EMBL" id="KC008572">
    <property type="protein sequence ID" value="AGF85649.1"/>
    <property type="molecule type" value="Genomic_DNA"/>
</dbReference>
<feature type="domain" description="DUF5866" evidence="1">
    <location>
        <begin position="1"/>
        <end position="75"/>
    </location>
</feature>
<keyword evidence="3" id="KW-1185">Reference proteome</keyword>
<name>M1PCE8_9VIRU</name>
<dbReference type="InterPro" id="IPR043842">
    <property type="entry name" value="DUF5866"/>
</dbReference>
<protein>
    <recommendedName>
        <fullName evidence="1">DUF5866 domain-containing protein</fullName>
    </recommendedName>
</protein>